<keyword evidence="9" id="KW-1185">Reference proteome</keyword>
<comment type="cofactor">
    <cofactor evidence="1">
        <name>FAD</name>
        <dbReference type="ChEBI" id="CHEBI:57692"/>
    </cofactor>
</comment>
<dbReference type="Pfam" id="PF13434">
    <property type="entry name" value="Lys_Orn_oxgnase"/>
    <property type="match status" value="1"/>
</dbReference>
<keyword evidence="4" id="KW-0285">Flavoprotein</keyword>
<dbReference type="RefSeq" id="WP_168880530.1">
    <property type="nucleotide sequence ID" value="NZ_JABAIL010000001.1"/>
</dbReference>
<evidence type="ECO:0000256" key="4">
    <source>
        <dbReference type="ARBA" id="ARBA00022630"/>
    </source>
</evidence>
<keyword evidence="5" id="KW-0274">FAD</keyword>
<dbReference type="PROSITE" id="PS51257">
    <property type="entry name" value="PROKAR_LIPOPROTEIN"/>
    <property type="match status" value="1"/>
</dbReference>
<keyword evidence="8" id="KW-0503">Monooxygenase</keyword>
<protein>
    <submittedName>
        <fullName evidence="8">SidA/IucD/PvdA family monooxygenase</fullName>
    </submittedName>
</protein>
<reference evidence="8 9" key="1">
    <citation type="submission" date="2020-04" db="EMBL/GenBank/DDBJ databases">
        <title>Flammeovirga sp. SR4, a novel species isolated from seawater.</title>
        <authorList>
            <person name="Wang X."/>
        </authorList>
    </citation>
    <scope>NUCLEOTIDE SEQUENCE [LARGE SCALE GENOMIC DNA]</scope>
    <source>
        <strain evidence="8 9">SR4</strain>
    </source>
</reference>
<dbReference type="InterPro" id="IPR036188">
    <property type="entry name" value="FAD/NAD-bd_sf"/>
</dbReference>
<dbReference type="Proteomes" id="UP000585050">
    <property type="component" value="Unassembled WGS sequence"/>
</dbReference>
<evidence type="ECO:0000313" key="9">
    <source>
        <dbReference type="Proteomes" id="UP000585050"/>
    </source>
</evidence>
<evidence type="ECO:0000256" key="6">
    <source>
        <dbReference type="ARBA" id="ARBA00022857"/>
    </source>
</evidence>
<comment type="similarity">
    <text evidence="3">Belongs to the lysine N(6)-hydroxylase/L-ornithine N(5)-oxygenase family.</text>
</comment>
<gene>
    <name evidence="8" type="ORF">HGP29_01455</name>
</gene>
<dbReference type="PANTHER" id="PTHR42802">
    <property type="entry name" value="MONOOXYGENASE"/>
    <property type="match status" value="1"/>
</dbReference>
<name>A0A7X8SGJ4_9BACT</name>
<evidence type="ECO:0000256" key="5">
    <source>
        <dbReference type="ARBA" id="ARBA00022827"/>
    </source>
</evidence>
<evidence type="ECO:0000256" key="7">
    <source>
        <dbReference type="ARBA" id="ARBA00023002"/>
    </source>
</evidence>
<comment type="caution">
    <text evidence="8">The sequence shown here is derived from an EMBL/GenBank/DDBJ whole genome shotgun (WGS) entry which is preliminary data.</text>
</comment>
<keyword evidence="6" id="KW-0521">NADP</keyword>
<comment type="pathway">
    <text evidence="2">Siderophore biosynthesis.</text>
</comment>
<dbReference type="InterPro" id="IPR025700">
    <property type="entry name" value="Lys/Orn_oxygenase"/>
</dbReference>
<dbReference type="GO" id="GO:0004497">
    <property type="term" value="F:monooxygenase activity"/>
    <property type="evidence" value="ECO:0007669"/>
    <property type="project" value="UniProtKB-KW"/>
</dbReference>
<evidence type="ECO:0000256" key="3">
    <source>
        <dbReference type="ARBA" id="ARBA00007588"/>
    </source>
</evidence>
<dbReference type="EMBL" id="JABAIL010000001">
    <property type="protein sequence ID" value="NLR89846.1"/>
    <property type="molecule type" value="Genomic_DNA"/>
</dbReference>
<dbReference type="SUPFAM" id="SSF51905">
    <property type="entry name" value="FAD/NAD(P)-binding domain"/>
    <property type="match status" value="1"/>
</dbReference>
<evidence type="ECO:0000256" key="1">
    <source>
        <dbReference type="ARBA" id="ARBA00001974"/>
    </source>
</evidence>
<proteinExistence type="inferred from homology"/>
<evidence type="ECO:0000313" key="8">
    <source>
        <dbReference type="EMBL" id="NLR89846.1"/>
    </source>
</evidence>
<dbReference type="Gene3D" id="3.50.50.60">
    <property type="entry name" value="FAD/NAD(P)-binding domain"/>
    <property type="match status" value="1"/>
</dbReference>
<organism evidence="8 9">
    <name type="scientific">Flammeovirga agarivorans</name>
    <dbReference type="NCBI Taxonomy" id="2726742"/>
    <lineage>
        <taxon>Bacteria</taxon>
        <taxon>Pseudomonadati</taxon>
        <taxon>Bacteroidota</taxon>
        <taxon>Cytophagia</taxon>
        <taxon>Cytophagales</taxon>
        <taxon>Flammeovirgaceae</taxon>
        <taxon>Flammeovirga</taxon>
    </lineage>
</organism>
<dbReference type="PANTHER" id="PTHR42802:SF1">
    <property type="entry name" value="L-ORNITHINE N(5)-MONOOXYGENASE"/>
    <property type="match status" value="1"/>
</dbReference>
<dbReference type="AlphaFoldDB" id="A0A7X8SGJ4"/>
<evidence type="ECO:0000256" key="2">
    <source>
        <dbReference type="ARBA" id="ARBA00004924"/>
    </source>
</evidence>
<accession>A0A7X8SGJ4</accession>
<keyword evidence="7" id="KW-0560">Oxidoreductase</keyword>
<sequence>MVVDKKIYDIIGVGIGPFNLGLACLTDPIEELDVLFLDKSESFNWHPGMLMEYTTLQIPFMADLVTLADPTSKYSFLNYIKQEGRMYSFYIKENFLLLRQEYNYYCQWVVSQLATLQFSTEVTTIDYDEELQLYKVISRHTKTDVMVEYWARKLVFGTGTTPYVPEAALPIQNKVVHTSKFLHNKEEIQQQKSITVLGSGQSAAEVFYDLLSEIDVHNYSLNWVTRSSRFFPMEYGKLTLEMTSPEYVDYFYQLGKQKRRELLEEHKHLYKGINEDLINEIFDLIYSKKLNHPDVNISLRTNSTLVNSTVDNGQAVLALHQEEEEKYYKHTTDVVLAATGYKAVTPSFVNGLNKHLRFDQQGNFAARRNYSIDHKGTDVFVQNAELLTHGFVTPDLGMGAYRNSFIIKEITGKEYYPIEKKIAFQQFAVGVDEEISHPNEILNNTLEEVML</sequence>